<evidence type="ECO:0000313" key="3">
    <source>
        <dbReference type="Proteomes" id="UP000006556"/>
    </source>
</evidence>
<dbReference type="AlphaFoldDB" id="A5D379"/>
<evidence type="ECO:0000313" key="2">
    <source>
        <dbReference type="EMBL" id="BAF59318.1"/>
    </source>
</evidence>
<protein>
    <submittedName>
        <fullName evidence="2">Tfp pilus assembly protein FimT</fullName>
    </submittedName>
</protein>
<dbReference type="SUPFAM" id="SSF54523">
    <property type="entry name" value="Pili subunits"/>
    <property type="match status" value="1"/>
</dbReference>
<dbReference type="STRING" id="370438.PTH_1137"/>
<dbReference type="Proteomes" id="UP000006556">
    <property type="component" value="Chromosome"/>
</dbReference>
<feature type="transmembrane region" description="Helical" evidence="1">
    <location>
        <begin position="7"/>
        <end position="26"/>
    </location>
</feature>
<dbReference type="KEGG" id="pth:PTH_1137"/>
<keyword evidence="1" id="KW-1133">Transmembrane helix</keyword>
<sequence length="161" mass="17834">MKVAGYNLIEVMVVVFILGIVAGVAVPACEGAIAGYELQVAARQVVSDIRYMQNLSRDLLQDGLELDRDGYYIYFNTENDSYSIYKNFSEKIKEYSFPKSVDLYDTNFSGDRIALKMNGLINPGGTVIIRSRKTGKFLYVVVASISGRVRISSDYPATGSD</sequence>
<dbReference type="InterPro" id="IPR012902">
    <property type="entry name" value="N_methyl_site"/>
</dbReference>
<dbReference type="InterPro" id="IPR045584">
    <property type="entry name" value="Pilin-like"/>
</dbReference>
<dbReference type="NCBIfam" id="TIGR02532">
    <property type="entry name" value="IV_pilin_GFxxxE"/>
    <property type="match status" value="1"/>
</dbReference>
<gene>
    <name evidence="2" type="primary">FimT</name>
    <name evidence="2" type="ordered locus">PTH_1137</name>
</gene>
<name>A5D379_PELTS</name>
<keyword evidence="1" id="KW-0472">Membrane</keyword>
<keyword evidence="3" id="KW-1185">Reference proteome</keyword>
<accession>A5D379</accession>
<proteinExistence type="predicted"/>
<keyword evidence="1" id="KW-0812">Transmembrane</keyword>
<reference evidence="3" key="1">
    <citation type="journal article" date="2008" name="Genome Res.">
        <title>The genome of Pelotomaculum thermopropionicum reveals niche-associated evolution in anaerobic microbiota.</title>
        <authorList>
            <person name="Kosaka T."/>
            <person name="Kato S."/>
            <person name="Shimoyama T."/>
            <person name="Ishii S."/>
            <person name="Abe T."/>
            <person name="Watanabe K."/>
        </authorList>
    </citation>
    <scope>NUCLEOTIDE SEQUENCE [LARGE SCALE GENOMIC DNA]</scope>
    <source>
        <strain evidence="3">DSM 13744 / JCM 10971 / SI</strain>
    </source>
</reference>
<dbReference type="EMBL" id="AP009389">
    <property type="protein sequence ID" value="BAF59318.1"/>
    <property type="molecule type" value="Genomic_DNA"/>
</dbReference>
<evidence type="ECO:0000256" key="1">
    <source>
        <dbReference type="SAM" id="Phobius"/>
    </source>
</evidence>
<dbReference type="Gene3D" id="3.30.700.10">
    <property type="entry name" value="Glycoprotein, Type 4 Pilin"/>
    <property type="match status" value="1"/>
</dbReference>
<dbReference type="eggNOG" id="COG4970">
    <property type="taxonomic scope" value="Bacteria"/>
</dbReference>
<organism evidence="2 3">
    <name type="scientific">Pelotomaculum thermopropionicum (strain DSM 13744 / JCM 10971 / SI)</name>
    <dbReference type="NCBI Taxonomy" id="370438"/>
    <lineage>
        <taxon>Bacteria</taxon>
        <taxon>Bacillati</taxon>
        <taxon>Bacillota</taxon>
        <taxon>Clostridia</taxon>
        <taxon>Eubacteriales</taxon>
        <taxon>Desulfotomaculaceae</taxon>
        <taxon>Pelotomaculum</taxon>
    </lineage>
</organism>
<dbReference type="HOGENOM" id="CLU_136679_0_0_9"/>